<dbReference type="Proteomes" id="UP000643405">
    <property type="component" value="Unassembled WGS sequence"/>
</dbReference>
<proteinExistence type="inferred from homology"/>
<evidence type="ECO:0000256" key="1">
    <source>
        <dbReference type="ARBA" id="ARBA00001974"/>
    </source>
</evidence>
<dbReference type="Pfam" id="PF02771">
    <property type="entry name" value="Acyl-CoA_dh_N"/>
    <property type="match status" value="1"/>
</dbReference>
<evidence type="ECO:0000256" key="4">
    <source>
        <dbReference type="ARBA" id="ARBA00022827"/>
    </source>
</evidence>
<evidence type="ECO:0000256" key="2">
    <source>
        <dbReference type="ARBA" id="ARBA00009347"/>
    </source>
</evidence>
<dbReference type="InterPro" id="IPR037069">
    <property type="entry name" value="AcylCoA_DH/ox_N_sf"/>
</dbReference>
<reference evidence="8" key="1">
    <citation type="submission" date="2020-09" db="EMBL/GenBank/DDBJ databases">
        <title>Genome seq and assembly of Tianweitania sp.</title>
        <authorList>
            <person name="Chhetri G."/>
        </authorList>
    </citation>
    <scope>NUCLEOTIDE SEQUENCE</scope>
    <source>
        <strain evidence="8">Rool2</strain>
    </source>
</reference>
<name>A0A8J6U5Q3_9HYPH</name>
<feature type="domain" description="Acyl-CoA dehydrogenase/oxidase N-terminal" evidence="7">
    <location>
        <begin position="12"/>
        <end position="82"/>
    </location>
</feature>
<evidence type="ECO:0000313" key="8">
    <source>
        <dbReference type="EMBL" id="MBD0416725.1"/>
    </source>
</evidence>
<keyword evidence="3" id="KW-0285">Flavoprotein</keyword>
<dbReference type="InterPro" id="IPR036250">
    <property type="entry name" value="AcylCo_DH-like_C"/>
</dbReference>
<dbReference type="PANTHER" id="PTHR43884">
    <property type="entry name" value="ACYL-COA DEHYDROGENASE"/>
    <property type="match status" value="1"/>
</dbReference>
<dbReference type="Gene3D" id="1.20.140.10">
    <property type="entry name" value="Butyryl-CoA Dehydrogenase, subunit A, domain 3"/>
    <property type="match status" value="1"/>
</dbReference>
<dbReference type="InterPro" id="IPR009075">
    <property type="entry name" value="AcylCo_DH/oxidase_C"/>
</dbReference>
<organism evidence="8 9">
    <name type="scientific">Oryzicola mucosus</name>
    <dbReference type="NCBI Taxonomy" id="2767425"/>
    <lineage>
        <taxon>Bacteria</taxon>
        <taxon>Pseudomonadati</taxon>
        <taxon>Pseudomonadota</taxon>
        <taxon>Alphaproteobacteria</taxon>
        <taxon>Hyphomicrobiales</taxon>
        <taxon>Phyllobacteriaceae</taxon>
        <taxon>Oryzicola</taxon>
    </lineage>
</organism>
<dbReference type="RefSeq" id="WP_188166171.1">
    <property type="nucleotide sequence ID" value="NZ_JACVVX010000007.1"/>
</dbReference>
<protein>
    <submittedName>
        <fullName evidence="8">Acyl-CoA dehydrogenase family protein</fullName>
    </submittedName>
</protein>
<dbReference type="EMBL" id="JACVVX010000007">
    <property type="protein sequence ID" value="MBD0416725.1"/>
    <property type="molecule type" value="Genomic_DNA"/>
</dbReference>
<keyword evidence="9" id="KW-1185">Reference proteome</keyword>
<accession>A0A8J6U5Q3</accession>
<dbReference type="GO" id="GO:0050660">
    <property type="term" value="F:flavin adenine dinucleotide binding"/>
    <property type="evidence" value="ECO:0007669"/>
    <property type="project" value="InterPro"/>
</dbReference>
<dbReference type="AlphaFoldDB" id="A0A8J6U5Q3"/>
<dbReference type="PANTHER" id="PTHR43884:SF20">
    <property type="entry name" value="ACYL-COA DEHYDROGENASE FADE28"/>
    <property type="match status" value="1"/>
</dbReference>
<sequence>MTKTSDLSERRQQQQLITESAAAFAKRELLPSALRSGSISHTRWQGLAELGLMSLLIPEDAGGLGLKIGDLVPALEQLGKPLLREPFIASAVLAGVVLAGSGTPKSASLLESLAEGVLIPAVAWQESYDLAGDHTSTKLSKENGGQNLSGRKILVTPGDEVDGFIVAASGAGVTTLVWVAANAEGVKVETRRAADGGEAATVHFENVAVTDDDVLSVDGAALLDEAQQLATIAVCAELLGLIRGAIDMTMDYLRTRKQFNRTIGSFQALQHRATDLFIQQELSAVAISRAVADFEMATDSRTRAIAASRAKARLSSAALIVTKEAIQMHGGIGYTDEHDIGLYLKRALTLSAWLGNAAEHRARFARLTLGEAA</sequence>
<gene>
    <name evidence="8" type="ORF">ICI42_18900</name>
</gene>
<dbReference type="Gene3D" id="1.10.540.10">
    <property type="entry name" value="Acyl-CoA dehydrogenase/oxidase, N-terminal domain"/>
    <property type="match status" value="1"/>
</dbReference>
<evidence type="ECO:0000313" key="9">
    <source>
        <dbReference type="Proteomes" id="UP000643405"/>
    </source>
</evidence>
<evidence type="ECO:0000259" key="7">
    <source>
        <dbReference type="Pfam" id="PF02771"/>
    </source>
</evidence>
<evidence type="ECO:0000256" key="5">
    <source>
        <dbReference type="ARBA" id="ARBA00023002"/>
    </source>
</evidence>
<dbReference type="CDD" id="cd00567">
    <property type="entry name" value="ACAD"/>
    <property type="match status" value="1"/>
</dbReference>
<comment type="cofactor">
    <cofactor evidence="1">
        <name>FAD</name>
        <dbReference type="ChEBI" id="CHEBI:57692"/>
    </cofactor>
</comment>
<dbReference type="SUPFAM" id="SSF56645">
    <property type="entry name" value="Acyl-CoA dehydrogenase NM domain-like"/>
    <property type="match status" value="1"/>
</dbReference>
<feature type="domain" description="Acyl-CoA dehydrogenase/oxidase C-terminal" evidence="6">
    <location>
        <begin position="230"/>
        <end position="366"/>
    </location>
</feature>
<comment type="similarity">
    <text evidence="2">Belongs to the acyl-CoA dehydrogenase family.</text>
</comment>
<evidence type="ECO:0000259" key="6">
    <source>
        <dbReference type="Pfam" id="PF00441"/>
    </source>
</evidence>
<dbReference type="InterPro" id="IPR013786">
    <property type="entry name" value="AcylCoA_DH/ox_N"/>
</dbReference>
<evidence type="ECO:0000256" key="3">
    <source>
        <dbReference type="ARBA" id="ARBA00022630"/>
    </source>
</evidence>
<keyword evidence="5" id="KW-0560">Oxidoreductase</keyword>
<dbReference type="InterPro" id="IPR009100">
    <property type="entry name" value="AcylCoA_DH/oxidase_NM_dom_sf"/>
</dbReference>
<dbReference type="SUPFAM" id="SSF47203">
    <property type="entry name" value="Acyl-CoA dehydrogenase C-terminal domain-like"/>
    <property type="match status" value="1"/>
</dbReference>
<dbReference type="Pfam" id="PF00441">
    <property type="entry name" value="Acyl-CoA_dh_1"/>
    <property type="match status" value="1"/>
</dbReference>
<dbReference type="GO" id="GO:0003995">
    <property type="term" value="F:acyl-CoA dehydrogenase activity"/>
    <property type="evidence" value="ECO:0007669"/>
    <property type="project" value="TreeGrafter"/>
</dbReference>
<keyword evidence="4" id="KW-0274">FAD</keyword>
<dbReference type="InterPro" id="IPR046373">
    <property type="entry name" value="Acyl-CoA_Oxase/DH_mid-dom_sf"/>
</dbReference>
<comment type="caution">
    <text evidence="8">The sequence shown here is derived from an EMBL/GenBank/DDBJ whole genome shotgun (WGS) entry which is preliminary data.</text>
</comment>
<dbReference type="Gene3D" id="2.40.110.10">
    <property type="entry name" value="Butyryl-CoA Dehydrogenase, subunit A, domain 2"/>
    <property type="match status" value="1"/>
</dbReference>